<evidence type="ECO:0000256" key="2">
    <source>
        <dbReference type="ARBA" id="ARBA00005947"/>
    </source>
</evidence>
<dbReference type="PANTHER" id="PTHR10625">
    <property type="entry name" value="HISTONE DEACETYLASE HDAC1-RELATED"/>
    <property type="match status" value="1"/>
</dbReference>
<accession>A0A2T6B290</accession>
<dbReference type="InterPro" id="IPR023696">
    <property type="entry name" value="Ureohydrolase_dom_sf"/>
</dbReference>
<evidence type="ECO:0000259" key="5">
    <source>
        <dbReference type="Pfam" id="PF00850"/>
    </source>
</evidence>
<comment type="caution">
    <text evidence="6">The sequence shown here is derived from an EMBL/GenBank/DDBJ whole genome shotgun (WGS) entry which is preliminary data.</text>
</comment>
<dbReference type="InterPro" id="IPR023801">
    <property type="entry name" value="His_deacetylse_dom"/>
</dbReference>
<gene>
    <name evidence="6" type="ORF">C8N44_10555</name>
</gene>
<dbReference type="AlphaFoldDB" id="A0A2T6B290"/>
<dbReference type="PRINTS" id="PR01272">
    <property type="entry name" value="ACUCPROTEIN"/>
</dbReference>
<sequence length="386" mass="41397">MRGGRQSALGTVSARLSLAFMSAPVFIGSTIYRGSRYGRLHPLSIERVPAVIDLARALGWLPEGRYLTSPRAKPAALTGFHDPDYLAALQRAEAEGQVTDAVRERYGLGTLSNPVFPEMYRRPATAAGGGLLAAERVAQGGVVYNPGGGTHHGLPDRASGFCYVNEPVVTIQRLLAMGLSRVAYVDIDAHHGDGVELAFAGSSRVRMISVHEENRWPRTGLLTDDAGGAAFNLPVGRGFNDTEFALVLEELILPVVEDFAPEAVFLQCGADALTEDPLSRLALSNNSHRAAVRALRGLSPRFIVSGGGGYNPWSVARCWTSVWGELSGQDVPDVLPPAAQALLRGLVWARKGRPNAALLTTLHDAPREGEVRDTLRADVERLAARI</sequence>
<dbReference type="Proteomes" id="UP000244069">
    <property type="component" value="Unassembled WGS sequence"/>
</dbReference>
<proteinExistence type="inferred from homology"/>
<evidence type="ECO:0000313" key="6">
    <source>
        <dbReference type="EMBL" id="PTX50196.1"/>
    </source>
</evidence>
<dbReference type="PRINTS" id="PR01270">
    <property type="entry name" value="HDASUPER"/>
</dbReference>
<evidence type="ECO:0000313" key="7">
    <source>
        <dbReference type="Proteomes" id="UP000244069"/>
    </source>
</evidence>
<name>A0A2T6B290_9RHOB</name>
<comment type="similarity">
    <text evidence="2">Belongs to the histone deacetylase family.</text>
</comment>
<dbReference type="GO" id="GO:0045150">
    <property type="term" value="P:acetoin catabolic process"/>
    <property type="evidence" value="ECO:0007669"/>
    <property type="project" value="UniProtKB-UniPathway"/>
</dbReference>
<dbReference type="GO" id="GO:0040029">
    <property type="term" value="P:epigenetic regulation of gene expression"/>
    <property type="evidence" value="ECO:0007669"/>
    <property type="project" value="TreeGrafter"/>
</dbReference>
<protein>
    <recommendedName>
        <fullName evidence="3">Acetoin utilization protein AcuC</fullName>
    </recommendedName>
</protein>
<dbReference type="UniPathway" id="UPA00040"/>
<dbReference type="EMBL" id="QBKN01000005">
    <property type="protein sequence ID" value="PTX50196.1"/>
    <property type="molecule type" value="Genomic_DNA"/>
</dbReference>
<comment type="pathway">
    <text evidence="1">Ketone degradation; acetoin degradation.</text>
</comment>
<dbReference type="SUPFAM" id="SSF52768">
    <property type="entry name" value="Arginase/deacetylase"/>
    <property type="match status" value="1"/>
</dbReference>
<keyword evidence="4" id="KW-0006">Acetoin catabolism</keyword>
<dbReference type="Pfam" id="PF00850">
    <property type="entry name" value="Hist_deacetyl"/>
    <property type="match status" value="1"/>
</dbReference>
<dbReference type="InterPro" id="IPR003085">
    <property type="entry name" value="AcuC"/>
</dbReference>
<dbReference type="InterPro" id="IPR000286">
    <property type="entry name" value="HDACs"/>
</dbReference>
<dbReference type="GO" id="GO:0004407">
    <property type="term" value="F:histone deacetylase activity"/>
    <property type="evidence" value="ECO:0007669"/>
    <property type="project" value="TreeGrafter"/>
</dbReference>
<dbReference type="Gene3D" id="3.40.800.20">
    <property type="entry name" value="Histone deacetylase domain"/>
    <property type="match status" value="1"/>
</dbReference>
<dbReference type="PANTHER" id="PTHR10625:SF10">
    <property type="entry name" value="HISTONE DEACETYLASE HDAC1"/>
    <property type="match status" value="1"/>
</dbReference>
<dbReference type="InterPro" id="IPR037138">
    <property type="entry name" value="His_deacetylse_dom_sf"/>
</dbReference>
<dbReference type="CDD" id="cd09994">
    <property type="entry name" value="HDAC_AcuC_like"/>
    <property type="match status" value="1"/>
</dbReference>
<reference evidence="6 7" key="1">
    <citation type="submission" date="2018-04" db="EMBL/GenBank/DDBJ databases">
        <title>Genomic Encyclopedia of Archaeal and Bacterial Type Strains, Phase II (KMG-II): from individual species to whole genera.</title>
        <authorList>
            <person name="Goeker M."/>
        </authorList>
    </citation>
    <scope>NUCLEOTIDE SEQUENCE [LARGE SCALE GENOMIC DNA]</scope>
    <source>
        <strain evidence="6 7">DSM 29329</strain>
    </source>
</reference>
<evidence type="ECO:0000256" key="3">
    <source>
        <dbReference type="ARBA" id="ARBA00020218"/>
    </source>
</evidence>
<organism evidence="6 7">
    <name type="scientific">Allosediminivita pacifica</name>
    <dbReference type="NCBI Taxonomy" id="1267769"/>
    <lineage>
        <taxon>Bacteria</taxon>
        <taxon>Pseudomonadati</taxon>
        <taxon>Pseudomonadota</taxon>
        <taxon>Alphaproteobacteria</taxon>
        <taxon>Rhodobacterales</taxon>
        <taxon>Paracoccaceae</taxon>
        <taxon>Allosediminivita</taxon>
    </lineage>
</organism>
<keyword evidence="7" id="KW-1185">Reference proteome</keyword>
<evidence type="ECO:0000256" key="4">
    <source>
        <dbReference type="ARBA" id="ARBA00022627"/>
    </source>
</evidence>
<feature type="domain" description="Histone deacetylase" evidence="5">
    <location>
        <begin position="41"/>
        <end position="325"/>
    </location>
</feature>
<evidence type="ECO:0000256" key="1">
    <source>
        <dbReference type="ARBA" id="ARBA00005101"/>
    </source>
</evidence>